<feature type="compositionally biased region" description="Basic and acidic residues" evidence="1">
    <location>
        <begin position="503"/>
        <end position="520"/>
    </location>
</feature>
<reference evidence="3" key="1">
    <citation type="journal article" date="2014" name="Int. J. Syst. Evol. Microbiol.">
        <title>Complete genome sequence of Corynebacterium casei LMG S-19264T (=DSM 44701T), isolated from a smear-ripened cheese.</title>
        <authorList>
            <consortium name="US DOE Joint Genome Institute (JGI-PGF)"/>
            <person name="Walter F."/>
            <person name="Albersmeier A."/>
            <person name="Kalinowski J."/>
            <person name="Ruckert C."/>
        </authorList>
    </citation>
    <scope>NUCLEOTIDE SEQUENCE</scope>
    <source>
        <strain evidence="3">CGMCC 4.5737</strain>
    </source>
</reference>
<accession>A0A8J3FUY6</accession>
<feature type="transmembrane region" description="Helical" evidence="2">
    <location>
        <begin position="152"/>
        <end position="169"/>
    </location>
</feature>
<keyword evidence="2" id="KW-1133">Transmembrane helix</keyword>
<organism evidence="3 4">
    <name type="scientific">Longimycelium tulufanense</name>
    <dbReference type="NCBI Taxonomy" id="907463"/>
    <lineage>
        <taxon>Bacteria</taxon>
        <taxon>Bacillati</taxon>
        <taxon>Actinomycetota</taxon>
        <taxon>Actinomycetes</taxon>
        <taxon>Pseudonocardiales</taxon>
        <taxon>Pseudonocardiaceae</taxon>
        <taxon>Longimycelium</taxon>
    </lineage>
</organism>
<reference evidence="3" key="2">
    <citation type="submission" date="2020-09" db="EMBL/GenBank/DDBJ databases">
        <authorList>
            <person name="Sun Q."/>
            <person name="Zhou Y."/>
        </authorList>
    </citation>
    <scope>NUCLEOTIDE SEQUENCE</scope>
    <source>
        <strain evidence="3">CGMCC 4.5737</strain>
    </source>
</reference>
<keyword evidence="2" id="KW-0472">Membrane</keyword>
<feature type="region of interest" description="Disordered" evidence="1">
    <location>
        <begin position="389"/>
        <end position="554"/>
    </location>
</feature>
<dbReference type="Proteomes" id="UP000637578">
    <property type="component" value="Unassembled WGS sequence"/>
</dbReference>
<dbReference type="AlphaFoldDB" id="A0A8J3FUY6"/>
<dbReference type="InterPro" id="IPR045931">
    <property type="entry name" value="DUF6350"/>
</dbReference>
<evidence type="ECO:0000256" key="1">
    <source>
        <dbReference type="SAM" id="MobiDB-lite"/>
    </source>
</evidence>
<feature type="transmembrane region" description="Helical" evidence="2">
    <location>
        <begin position="292"/>
        <end position="312"/>
    </location>
</feature>
<feature type="transmembrane region" description="Helical" evidence="2">
    <location>
        <begin position="25"/>
        <end position="49"/>
    </location>
</feature>
<feature type="transmembrane region" description="Helical" evidence="2">
    <location>
        <begin position="324"/>
        <end position="343"/>
    </location>
</feature>
<evidence type="ECO:0000313" key="3">
    <source>
        <dbReference type="EMBL" id="GGM58927.1"/>
    </source>
</evidence>
<feature type="compositionally biased region" description="Acidic residues" evidence="1">
    <location>
        <begin position="397"/>
        <end position="412"/>
    </location>
</feature>
<feature type="transmembrane region" description="Helical" evidence="2">
    <location>
        <begin position="86"/>
        <end position="107"/>
    </location>
</feature>
<name>A0A8J3FUY6_9PSEU</name>
<feature type="compositionally biased region" description="Low complexity" evidence="1">
    <location>
        <begin position="526"/>
        <end position="540"/>
    </location>
</feature>
<comment type="caution">
    <text evidence="3">The sequence shown here is derived from an EMBL/GenBank/DDBJ whole genome shotgun (WGS) entry which is preliminary data.</text>
</comment>
<feature type="transmembrane region" description="Helical" evidence="2">
    <location>
        <begin position="363"/>
        <end position="383"/>
    </location>
</feature>
<feature type="transmembrane region" description="Helical" evidence="2">
    <location>
        <begin position="190"/>
        <end position="214"/>
    </location>
</feature>
<feature type="transmembrane region" description="Helical" evidence="2">
    <location>
        <begin position="267"/>
        <end position="286"/>
    </location>
</feature>
<dbReference type="Pfam" id="PF19877">
    <property type="entry name" value="DUF6350"/>
    <property type="match status" value="1"/>
</dbReference>
<feature type="transmembrane region" description="Helical" evidence="2">
    <location>
        <begin position="119"/>
        <end position="140"/>
    </location>
</feature>
<feature type="compositionally biased region" description="Acidic residues" evidence="1">
    <location>
        <begin position="441"/>
        <end position="470"/>
    </location>
</feature>
<dbReference type="EMBL" id="BMMK01000014">
    <property type="protein sequence ID" value="GGM58927.1"/>
    <property type="molecule type" value="Genomic_DNA"/>
</dbReference>
<evidence type="ECO:0000256" key="2">
    <source>
        <dbReference type="SAM" id="Phobius"/>
    </source>
</evidence>
<keyword evidence="4" id="KW-1185">Reference proteome</keyword>
<dbReference type="RefSeq" id="WP_189058532.1">
    <property type="nucleotide sequence ID" value="NZ_BMMK01000014.1"/>
</dbReference>
<evidence type="ECO:0000313" key="4">
    <source>
        <dbReference type="Proteomes" id="UP000637578"/>
    </source>
</evidence>
<protein>
    <submittedName>
        <fullName evidence="3">Uncharacterized protein</fullName>
    </submittedName>
</protein>
<keyword evidence="2" id="KW-0812">Transmembrane</keyword>
<gene>
    <name evidence="3" type="ORF">GCM10012275_32670</name>
</gene>
<sequence length="554" mass="55949">MTALEPLPHGVAEPAGVSRAAWARALAAAALGPLFAGYTAAATVVAVIVSTAPGADASSGAVLRGAGPIWLAAHQIPLLVRGAPLGVLPLLPTVLVLFLVMRAAMVATDRVRPHTWEQAALVVGTIGGAHAVFGAVLAGISTEPVTAEAPEAFFGCGLLATVAAAIGLSRRAGLLKILAERLDSTVLRGLRAGALGLAALLTVSTAAVAVGLLFSFGTARTIFAEMAPDAGSAFGLWMLSMSYLPNGIVAALAFLVGPGFGIGKVTISPLATLPGPVPAVPLLAALPTQESARWWLLILMLPLAVGAFLGWAYRQCDEDPMIRVQVVAIGAGVVAASCFLLAMLTGGRLGSGQFDPVGLRSGLVAVAAFVWVSVPAISIAWFFGPRPSRADKPPDGEAAEGDETGEAGDAADAETAAGEATGEGDTEKADGDAGAEAEAVAAEEEASLEEVDADDAEMAGLLDELEDAEEAVSTLDAADRSSASPRDEVSDVADQDEPAVAGDTDRGESMVTEESGRDEPTAVEVAGTDPGQPGAGDQPPSESAGEGTDQHRER</sequence>
<feature type="transmembrane region" description="Helical" evidence="2">
    <location>
        <begin position="234"/>
        <end position="255"/>
    </location>
</feature>
<proteinExistence type="predicted"/>